<feature type="compositionally biased region" description="Acidic residues" evidence="6">
    <location>
        <begin position="118"/>
        <end position="136"/>
    </location>
</feature>
<evidence type="ECO:0000256" key="4">
    <source>
        <dbReference type="ARBA" id="ARBA00022989"/>
    </source>
</evidence>
<keyword evidence="4 7" id="KW-1133">Transmembrane helix</keyword>
<evidence type="ECO:0000256" key="6">
    <source>
        <dbReference type="SAM" id="MobiDB-lite"/>
    </source>
</evidence>
<dbReference type="EnsemblProtists" id="HpaT801505">
    <property type="protein sequence ID" value="HpaP801505"/>
    <property type="gene ID" value="HpaG801505"/>
</dbReference>
<evidence type="ECO:0000256" key="2">
    <source>
        <dbReference type="ARBA" id="ARBA00022692"/>
    </source>
</evidence>
<dbReference type="eggNOG" id="KOG0802">
    <property type="taxonomic scope" value="Eukaryota"/>
</dbReference>
<organism evidence="8 9">
    <name type="scientific">Hyaloperonospora arabidopsidis (strain Emoy2)</name>
    <name type="common">Downy mildew agent</name>
    <name type="synonym">Peronospora arabidopsidis</name>
    <dbReference type="NCBI Taxonomy" id="559515"/>
    <lineage>
        <taxon>Eukaryota</taxon>
        <taxon>Sar</taxon>
        <taxon>Stramenopiles</taxon>
        <taxon>Oomycota</taxon>
        <taxon>Peronosporomycetes</taxon>
        <taxon>Peronosporales</taxon>
        <taxon>Peronosporaceae</taxon>
        <taxon>Hyaloperonospora</taxon>
    </lineage>
</organism>
<dbReference type="GO" id="GO:0016020">
    <property type="term" value="C:membrane"/>
    <property type="evidence" value="ECO:0007669"/>
    <property type="project" value="UniProtKB-SubCell"/>
</dbReference>
<feature type="compositionally biased region" description="Basic and acidic residues" evidence="6">
    <location>
        <begin position="34"/>
        <end position="50"/>
    </location>
</feature>
<evidence type="ECO:0000256" key="5">
    <source>
        <dbReference type="ARBA" id="ARBA00023136"/>
    </source>
</evidence>
<keyword evidence="3" id="KW-0833">Ubl conjugation pathway</keyword>
<feature type="transmembrane region" description="Helical" evidence="7">
    <location>
        <begin position="200"/>
        <end position="219"/>
    </location>
</feature>
<evidence type="ECO:0000256" key="3">
    <source>
        <dbReference type="ARBA" id="ARBA00022786"/>
    </source>
</evidence>
<dbReference type="AlphaFoldDB" id="M4B5F5"/>
<accession>M4B5F5</accession>
<proteinExistence type="predicted"/>
<keyword evidence="2 7" id="KW-0812">Transmembrane</keyword>
<dbReference type="PANTHER" id="PTHR15860">
    <property type="entry name" value="UNCHARACTERIZED RING FINGER-CONTAINING PROTEIN"/>
    <property type="match status" value="1"/>
</dbReference>
<keyword evidence="9" id="KW-1185">Reference proteome</keyword>
<name>M4B5F5_HYAAE</name>
<feature type="compositionally biased region" description="Basic and acidic residues" evidence="6">
    <location>
        <begin position="1"/>
        <end position="22"/>
    </location>
</feature>
<dbReference type="VEuPathDB" id="FungiDB:HpaG801505"/>
<dbReference type="HOGENOM" id="CLU_904471_0_0_1"/>
<feature type="region of interest" description="Disordered" evidence="6">
    <location>
        <begin position="1"/>
        <end position="55"/>
    </location>
</feature>
<dbReference type="EMBL" id="JH598388">
    <property type="status" value="NOT_ANNOTATED_CDS"/>
    <property type="molecule type" value="Genomic_DNA"/>
</dbReference>
<reference evidence="8" key="2">
    <citation type="submission" date="2015-06" db="UniProtKB">
        <authorList>
            <consortium name="EnsemblProtists"/>
        </authorList>
    </citation>
    <scope>IDENTIFICATION</scope>
    <source>
        <strain evidence="8">Emoy2</strain>
    </source>
</reference>
<reference evidence="9" key="1">
    <citation type="journal article" date="2010" name="Science">
        <title>Signatures of adaptation to obligate biotrophy in the Hyaloperonospora arabidopsidis genome.</title>
        <authorList>
            <person name="Baxter L."/>
            <person name="Tripathy S."/>
            <person name="Ishaque N."/>
            <person name="Boot N."/>
            <person name="Cabral A."/>
            <person name="Kemen E."/>
            <person name="Thines M."/>
            <person name="Ah-Fong A."/>
            <person name="Anderson R."/>
            <person name="Badejoko W."/>
            <person name="Bittner-Eddy P."/>
            <person name="Boore J.L."/>
            <person name="Chibucos M.C."/>
            <person name="Coates M."/>
            <person name="Dehal P."/>
            <person name="Delehaunty K."/>
            <person name="Dong S."/>
            <person name="Downton P."/>
            <person name="Dumas B."/>
            <person name="Fabro G."/>
            <person name="Fronick C."/>
            <person name="Fuerstenberg S.I."/>
            <person name="Fulton L."/>
            <person name="Gaulin E."/>
            <person name="Govers F."/>
            <person name="Hughes L."/>
            <person name="Humphray S."/>
            <person name="Jiang R.H."/>
            <person name="Judelson H."/>
            <person name="Kamoun S."/>
            <person name="Kyung K."/>
            <person name="Meijer H."/>
            <person name="Minx P."/>
            <person name="Morris P."/>
            <person name="Nelson J."/>
            <person name="Phuntumart V."/>
            <person name="Qutob D."/>
            <person name="Rehmany A."/>
            <person name="Rougon-Cardoso A."/>
            <person name="Ryden P."/>
            <person name="Torto-Alalibo T."/>
            <person name="Studholme D."/>
            <person name="Wang Y."/>
            <person name="Win J."/>
            <person name="Wood J."/>
            <person name="Clifton S.W."/>
            <person name="Rogers J."/>
            <person name="Van den Ackerveken G."/>
            <person name="Jones J.D."/>
            <person name="McDowell J.M."/>
            <person name="Beynon J."/>
            <person name="Tyler B.M."/>
        </authorList>
    </citation>
    <scope>NUCLEOTIDE SEQUENCE [LARGE SCALE GENOMIC DNA]</scope>
    <source>
        <strain evidence="9">Emoy2</strain>
    </source>
</reference>
<dbReference type="InParanoid" id="M4B5F5"/>
<evidence type="ECO:0000313" key="8">
    <source>
        <dbReference type="EnsemblProtists" id="HpaP801505"/>
    </source>
</evidence>
<dbReference type="InterPro" id="IPR044235">
    <property type="entry name" value="RNFT1/2"/>
</dbReference>
<dbReference type="Proteomes" id="UP000011713">
    <property type="component" value="Unassembled WGS sequence"/>
</dbReference>
<dbReference type="GO" id="GO:0061630">
    <property type="term" value="F:ubiquitin protein ligase activity"/>
    <property type="evidence" value="ECO:0007669"/>
    <property type="project" value="InterPro"/>
</dbReference>
<sequence length="308" mass="33927">MEAPNDLDRRTRALDAAPDTRGRSLLPIQDVVAVEERRGRAGRSASHDSGRAQAGMTLGGRCIRWEENAMAESDTNLQLETGRDGAGEAIDDEEDDGDDGDGDEDEDGDDVPGHLDIEGGEEEEGEEEREESEEQTAVDELQALCRRCYHSLPFVVLFVIYIAYEHATGILVFVIGTVAIMGLDHRIREQVALKDKASGWHLLSIVAMCAIDMAVICFLDGEPNPLHHFSQILQSTSTTHGSYSGGNLVSNGVIFWQVLWTVIVNESLAKALRSWVQSQDRVPVRKKVLEMEATAIANVESWLVGDRR</sequence>
<protein>
    <submittedName>
        <fullName evidence="8">Uncharacterized protein</fullName>
    </submittedName>
</protein>
<evidence type="ECO:0000256" key="7">
    <source>
        <dbReference type="SAM" id="Phobius"/>
    </source>
</evidence>
<feature type="region of interest" description="Disordered" evidence="6">
    <location>
        <begin position="71"/>
        <end position="136"/>
    </location>
</feature>
<dbReference type="PANTHER" id="PTHR15860:SF0">
    <property type="entry name" value="LP20373P"/>
    <property type="match status" value="1"/>
</dbReference>
<keyword evidence="5 7" id="KW-0472">Membrane</keyword>
<comment type="subcellular location">
    <subcellularLocation>
        <location evidence="1">Membrane</location>
        <topology evidence="1">Multi-pass membrane protein</topology>
    </subcellularLocation>
</comment>
<evidence type="ECO:0000256" key="1">
    <source>
        <dbReference type="ARBA" id="ARBA00004141"/>
    </source>
</evidence>
<evidence type="ECO:0000313" key="9">
    <source>
        <dbReference type="Proteomes" id="UP000011713"/>
    </source>
</evidence>
<feature type="transmembrane region" description="Helical" evidence="7">
    <location>
        <begin position="154"/>
        <end position="180"/>
    </location>
</feature>
<dbReference type="GO" id="GO:1904294">
    <property type="term" value="P:positive regulation of ERAD pathway"/>
    <property type="evidence" value="ECO:0007669"/>
    <property type="project" value="InterPro"/>
</dbReference>
<feature type="compositionally biased region" description="Acidic residues" evidence="6">
    <location>
        <begin position="89"/>
        <end position="110"/>
    </location>
</feature>